<comment type="caution">
    <text evidence="12">The sequence shown here is derived from an EMBL/GenBank/DDBJ whole genome shotgun (WGS) entry which is preliminary data.</text>
</comment>
<dbReference type="PROSITE" id="PS50893">
    <property type="entry name" value="ABC_TRANSPORTER_2"/>
    <property type="match status" value="1"/>
</dbReference>
<dbReference type="Pfam" id="PF00664">
    <property type="entry name" value="ABC_membrane"/>
    <property type="match status" value="1"/>
</dbReference>
<evidence type="ECO:0000256" key="8">
    <source>
        <dbReference type="SAM" id="MobiDB-lite"/>
    </source>
</evidence>
<evidence type="ECO:0000256" key="1">
    <source>
        <dbReference type="ARBA" id="ARBA00004651"/>
    </source>
</evidence>
<proteinExistence type="predicted"/>
<name>A0A931J729_9BURK</name>
<comment type="subcellular location">
    <subcellularLocation>
        <location evidence="1">Cell membrane</location>
        <topology evidence="1">Multi-pass membrane protein</topology>
    </subcellularLocation>
</comment>
<dbReference type="GO" id="GO:0030256">
    <property type="term" value="C:type I protein secretion system complex"/>
    <property type="evidence" value="ECO:0007669"/>
    <property type="project" value="InterPro"/>
</dbReference>
<keyword evidence="3 9" id="KW-0812">Transmembrane</keyword>
<keyword evidence="4" id="KW-0547">Nucleotide-binding</keyword>
<dbReference type="GO" id="GO:0140359">
    <property type="term" value="F:ABC-type transporter activity"/>
    <property type="evidence" value="ECO:0007669"/>
    <property type="project" value="InterPro"/>
</dbReference>
<evidence type="ECO:0000259" key="10">
    <source>
        <dbReference type="PROSITE" id="PS50893"/>
    </source>
</evidence>
<dbReference type="InterPro" id="IPR003439">
    <property type="entry name" value="ABC_transporter-like_ATP-bd"/>
</dbReference>
<dbReference type="InterPro" id="IPR017871">
    <property type="entry name" value="ABC_transporter-like_CS"/>
</dbReference>
<evidence type="ECO:0000256" key="3">
    <source>
        <dbReference type="ARBA" id="ARBA00022692"/>
    </source>
</evidence>
<dbReference type="EMBL" id="JAEDAK010000009">
    <property type="protein sequence ID" value="MBH9578022.1"/>
    <property type="molecule type" value="Genomic_DNA"/>
</dbReference>
<feature type="transmembrane region" description="Helical" evidence="9">
    <location>
        <begin position="30"/>
        <end position="49"/>
    </location>
</feature>
<feature type="compositionally biased region" description="Low complexity" evidence="8">
    <location>
        <begin position="571"/>
        <end position="590"/>
    </location>
</feature>
<dbReference type="Gene3D" id="3.40.50.300">
    <property type="entry name" value="P-loop containing nucleotide triphosphate hydrolases"/>
    <property type="match status" value="1"/>
</dbReference>
<feature type="domain" description="ABC transmembrane type-1" evidence="11">
    <location>
        <begin position="33"/>
        <end position="307"/>
    </location>
</feature>
<dbReference type="SMART" id="SM00382">
    <property type="entry name" value="AAA"/>
    <property type="match status" value="1"/>
</dbReference>
<dbReference type="GO" id="GO:0005886">
    <property type="term" value="C:plasma membrane"/>
    <property type="evidence" value="ECO:0007669"/>
    <property type="project" value="UniProtKB-SubCell"/>
</dbReference>
<evidence type="ECO:0000256" key="6">
    <source>
        <dbReference type="ARBA" id="ARBA00022989"/>
    </source>
</evidence>
<keyword evidence="2" id="KW-1003">Cell membrane</keyword>
<gene>
    <name evidence="12" type="ORF">I7X39_14040</name>
</gene>
<sequence>MSLPQKSSAPPSEAPVKDALREQRPYFAQAARLSAVIGVFALAPSWFMFEVYGRVMDSRSYATLGWLLLAVAGVYVIMELLEVARSRALFAAAERFDAQLRERAFNATFDANLRRMPGGTPQVLADLRAIKDFIPSLVVTALMDLPAAVLCLVLLFAMSPWLGVLAVVGMLLQALLGWVTERRTMPLLSEATTASIEAQNYAAGAMRGAQVIESMGMLRAVHGRFMERQKRFITRQAAASDTAGLTSMAAKLVQTIQGSLLLGAACYLTLHNGIWGGASMMIIASILGGRALGPSVQLVSNWRAVVNVRDAYKRLNSLLVKLPPTEPGMPLPAPKGVLTVEQVVAAPPGSAVPVLKGVSLVAVPGEVTMIIGPSASGKTTLARLIMGLWPASAGKVRLDGADVHAWHKSQLGPYLGYLPQGVELFDGTVAENIARFGKVDMEEVRAVSDRVGITAMIEALPEGFDTRIGEEGAVLSGGQRQRLGLARALYGNPKLVVLDEPNASLDEAGEKSLLALLMNLKQQGTTVLAITHRTTLLPAADKLLVLNEGQAAMFGPRDEVLAALKKANEQARGQAAQQAQQRMQAAQPAAITGSPA</sequence>
<evidence type="ECO:0000256" key="7">
    <source>
        <dbReference type="ARBA" id="ARBA00023136"/>
    </source>
</evidence>
<dbReference type="PANTHER" id="PTHR24221">
    <property type="entry name" value="ATP-BINDING CASSETTE SUB-FAMILY B"/>
    <property type="match status" value="1"/>
</dbReference>
<feature type="domain" description="ABC transporter" evidence="10">
    <location>
        <begin position="338"/>
        <end position="573"/>
    </location>
</feature>
<feature type="transmembrane region" description="Helical" evidence="9">
    <location>
        <begin position="133"/>
        <end position="155"/>
    </location>
</feature>
<evidence type="ECO:0000259" key="11">
    <source>
        <dbReference type="PROSITE" id="PS50929"/>
    </source>
</evidence>
<dbReference type="Pfam" id="PF00005">
    <property type="entry name" value="ABC_tran"/>
    <property type="match status" value="1"/>
</dbReference>
<dbReference type="Proteomes" id="UP000613266">
    <property type="component" value="Unassembled WGS sequence"/>
</dbReference>
<feature type="transmembrane region" description="Helical" evidence="9">
    <location>
        <begin position="61"/>
        <end position="81"/>
    </location>
</feature>
<keyword evidence="5" id="KW-0067">ATP-binding</keyword>
<organism evidence="12 13">
    <name type="scientific">Inhella proteolytica</name>
    <dbReference type="NCBI Taxonomy" id="2795029"/>
    <lineage>
        <taxon>Bacteria</taxon>
        <taxon>Pseudomonadati</taxon>
        <taxon>Pseudomonadota</taxon>
        <taxon>Betaproteobacteria</taxon>
        <taxon>Burkholderiales</taxon>
        <taxon>Sphaerotilaceae</taxon>
        <taxon>Inhella</taxon>
    </lineage>
</organism>
<dbReference type="Gene3D" id="1.20.1560.10">
    <property type="entry name" value="ABC transporter type 1, transmembrane domain"/>
    <property type="match status" value="1"/>
</dbReference>
<accession>A0A931J729</accession>
<dbReference type="InterPro" id="IPR003593">
    <property type="entry name" value="AAA+_ATPase"/>
</dbReference>
<dbReference type="GO" id="GO:0016887">
    <property type="term" value="F:ATP hydrolysis activity"/>
    <property type="evidence" value="ECO:0007669"/>
    <property type="project" value="InterPro"/>
</dbReference>
<keyword evidence="7 9" id="KW-0472">Membrane</keyword>
<reference evidence="12" key="1">
    <citation type="submission" date="2020-12" db="EMBL/GenBank/DDBJ databases">
        <title>The genome sequence of Inhella sp. 1Y17.</title>
        <authorList>
            <person name="Liu Y."/>
        </authorList>
    </citation>
    <scope>NUCLEOTIDE SEQUENCE</scope>
    <source>
        <strain evidence="12">1Y17</strain>
    </source>
</reference>
<dbReference type="GO" id="GO:0034040">
    <property type="term" value="F:ATPase-coupled lipid transmembrane transporter activity"/>
    <property type="evidence" value="ECO:0007669"/>
    <property type="project" value="TreeGrafter"/>
</dbReference>
<feature type="transmembrane region" description="Helical" evidence="9">
    <location>
        <begin position="161"/>
        <end position="179"/>
    </location>
</feature>
<dbReference type="PROSITE" id="PS50929">
    <property type="entry name" value="ABC_TM1F"/>
    <property type="match status" value="1"/>
</dbReference>
<dbReference type="InterPro" id="IPR039421">
    <property type="entry name" value="Type_1_exporter"/>
</dbReference>
<dbReference type="GO" id="GO:0030253">
    <property type="term" value="P:protein secretion by the type I secretion system"/>
    <property type="evidence" value="ECO:0007669"/>
    <property type="project" value="InterPro"/>
</dbReference>
<dbReference type="NCBIfam" id="TIGR01842">
    <property type="entry name" value="type_I_sec_PrtD"/>
    <property type="match status" value="1"/>
</dbReference>
<dbReference type="PROSITE" id="PS00211">
    <property type="entry name" value="ABC_TRANSPORTER_1"/>
    <property type="match status" value="1"/>
</dbReference>
<evidence type="ECO:0000256" key="2">
    <source>
        <dbReference type="ARBA" id="ARBA00022475"/>
    </source>
</evidence>
<protein>
    <submittedName>
        <fullName evidence="12">Type I secretion system permease/ATPase</fullName>
    </submittedName>
</protein>
<dbReference type="SUPFAM" id="SSF90123">
    <property type="entry name" value="ABC transporter transmembrane region"/>
    <property type="match status" value="1"/>
</dbReference>
<evidence type="ECO:0000256" key="4">
    <source>
        <dbReference type="ARBA" id="ARBA00022741"/>
    </source>
</evidence>
<feature type="region of interest" description="Disordered" evidence="8">
    <location>
        <begin position="571"/>
        <end position="596"/>
    </location>
</feature>
<evidence type="ECO:0000313" key="13">
    <source>
        <dbReference type="Proteomes" id="UP000613266"/>
    </source>
</evidence>
<keyword evidence="13" id="KW-1185">Reference proteome</keyword>
<dbReference type="InterPro" id="IPR010128">
    <property type="entry name" value="ATPase_T1SS_PrtD-like"/>
</dbReference>
<dbReference type="SUPFAM" id="SSF52540">
    <property type="entry name" value="P-loop containing nucleoside triphosphate hydrolases"/>
    <property type="match status" value="1"/>
</dbReference>
<dbReference type="InterPro" id="IPR027417">
    <property type="entry name" value="P-loop_NTPase"/>
</dbReference>
<evidence type="ECO:0000256" key="9">
    <source>
        <dbReference type="SAM" id="Phobius"/>
    </source>
</evidence>
<dbReference type="PANTHER" id="PTHR24221:SF248">
    <property type="entry name" value="ABC TRANSPORTER TRANSMEMBRANE REGION"/>
    <property type="match status" value="1"/>
</dbReference>
<evidence type="ECO:0000256" key="5">
    <source>
        <dbReference type="ARBA" id="ARBA00022840"/>
    </source>
</evidence>
<dbReference type="InterPro" id="IPR036640">
    <property type="entry name" value="ABC1_TM_sf"/>
</dbReference>
<evidence type="ECO:0000313" key="12">
    <source>
        <dbReference type="EMBL" id="MBH9578022.1"/>
    </source>
</evidence>
<dbReference type="InterPro" id="IPR011527">
    <property type="entry name" value="ABC1_TM_dom"/>
</dbReference>
<dbReference type="GO" id="GO:0005524">
    <property type="term" value="F:ATP binding"/>
    <property type="evidence" value="ECO:0007669"/>
    <property type="project" value="UniProtKB-KW"/>
</dbReference>
<dbReference type="AlphaFoldDB" id="A0A931J729"/>
<keyword evidence="6 9" id="KW-1133">Transmembrane helix</keyword>